<evidence type="ECO:0000256" key="3">
    <source>
        <dbReference type="ARBA" id="ARBA00022692"/>
    </source>
</evidence>
<evidence type="ECO:0000256" key="4">
    <source>
        <dbReference type="ARBA" id="ARBA00022989"/>
    </source>
</evidence>
<feature type="non-terminal residue" evidence="9">
    <location>
        <position position="469"/>
    </location>
</feature>
<keyword evidence="2" id="KW-1003">Cell membrane</keyword>
<comment type="caution">
    <text evidence="9">The sequence shown here is derived from an EMBL/GenBank/DDBJ whole genome shotgun (WGS) entry which is preliminary data.</text>
</comment>
<evidence type="ECO:0000313" key="9">
    <source>
        <dbReference type="EMBL" id="MBM7702222.1"/>
    </source>
</evidence>
<accession>A0ABS2QTF0</accession>
<name>A0ABS2QTF0_9BACI</name>
<dbReference type="Pfam" id="PF23750">
    <property type="entry name" value="RsgI_M"/>
    <property type="match status" value="1"/>
</dbReference>
<feature type="region of interest" description="Disordered" evidence="6">
    <location>
        <begin position="209"/>
        <end position="248"/>
    </location>
</feature>
<dbReference type="Pfam" id="PF12791">
    <property type="entry name" value="RsgI_N"/>
    <property type="match status" value="1"/>
</dbReference>
<feature type="transmembrane region" description="Helical" evidence="7">
    <location>
        <begin position="63"/>
        <end position="82"/>
    </location>
</feature>
<dbReference type="Proteomes" id="UP000809829">
    <property type="component" value="Unassembled WGS sequence"/>
</dbReference>
<sequence length="469" mass="54015">MKKGIVMEVTSDYVTLLTPEGEFVKTRNEHKQYELGEEMSFFPFHVQEIEATRLASKRKAWKPLFIGTLTVAMMLVFIIPYYTQQQVYAYMSIDINPSLELSVNQDYEVIKIQAFNEEGKELIQRLSAWKHQSLHDVTTNLLKESQKQGYLKETNKVFITTVVKDKKNEKYKQHLSTEIQQVKHEWKSYTFETVRSSNDTREKAVKQGISTGSFVKENETPLSQSKENDQVENESPKPITPSVQPIPFQEQLNEEKLTNSSAAYAKRMEKNLEGFPLDEKPKDESVRAKLNKEKSKDSSVRAKPNQEKSKDESVRTKPNKEKSKDESVRTKPNKEKSKDESVRAKPNQEKPKDESVRAKPNKEKPKDSSVRAKPNKEKPKDSSVRAKPNQEKSKDESVRAKPNQEKSKDSSLRAKPNEEKPKDSSLRAKLNKEKPKDESVRAKPNQEKSKDESVRAKPNQEKSKDSSLR</sequence>
<evidence type="ECO:0000259" key="8">
    <source>
        <dbReference type="PROSITE" id="PS51849"/>
    </source>
</evidence>
<keyword evidence="4 7" id="KW-1133">Transmembrane helix</keyword>
<keyword evidence="5 7" id="KW-0472">Membrane</keyword>
<dbReference type="InterPro" id="IPR055431">
    <property type="entry name" value="RsgI_M"/>
</dbReference>
<keyword evidence="10" id="KW-1185">Reference proteome</keyword>
<feature type="region of interest" description="Disordered" evidence="6">
    <location>
        <begin position="271"/>
        <end position="469"/>
    </location>
</feature>
<evidence type="ECO:0000256" key="7">
    <source>
        <dbReference type="SAM" id="Phobius"/>
    </source>
</evidence>
<dbReference type="EMBL" id="JAFBFC010000002">
    <property type="protein sequence ID" value="MBM7702222.1"/>
    <property type="molecule type" value="Genomic_DNA"/>
</dbReference>
<dbReference type="RefSeq" id="WP_205184887.1">
    <property type="nucleotide sequence ID" value="NZ_JAFBFC010000002.1"/>
</dbReference>
<keyword evidence="3 7" id="KW-0812">Transmembrane</keyword>
<dbReference type="InterPro" id="IPR024449">
    <property type="entry name" value="Anti-sigma_RsgI_N"/>
</dbReference>
<evidence type="ECO:0000256" key="1">
    <source>
        <dbReference type="ARBA" id="ARBA00004162"/>
    </source>
</evidence>
<protein>
    <recommendedName>
        <fullName evidence="8">RsgI N-terminal anti-sigma domain-containing protein</fullName>
    </recommendedName>
</protein>
<gene>
    <name evidence="9" type="ORF">JOC83_001056</name>
</gene>
<evidence type="ECO:0000256" key="5">
    <source>
        <dbReference type="ARBA" id="ARBA00023136"/>
    </source>
</evidence>
<comment type="subcellular location">
    <subcellularLocation>
        <location evidence="1">Cell membrane</location>
        <topology evidence="1">Single-pass membrane protein</topology>
    </subcellularLocation>
</comment>
<reference evidence="9 10" key="1">
    <citation type="submission" date="2021-01" db="EMBL/GenBank/DDBJ databases">
        <title>Genomic Encyclopedia of Type Strains, Phase IV (KMG-IV): sequencing the most valuable type-strain genomes for metagenomic binning, comparative biology and taxonomic classification.</title>
        <authorList>
            <person name="Goeker M."/>
        </authorList>
    </citation>
    <scope>NUCLEOTIDE SEQUENCE [LARGE SCALE GENOMIC DNA]</scope>
    <source>
        <strain evidence="9 10">DSM 104297</strain>
    </source>
</reference>
<proteinExistence type="predicted"/>
<dbReference type="PROSITE" id="PS51849">
    <property type="entry name" value="RSGI_N"/>
    <property type="match status" value="1"/>
</dbReference>
<evidence type="ECO:0000313" key="10">
    <source>
        <dbReference type="Proteomes" id="UP000809829"/>
    </source>
</evidence>
<evidence type="ECO:0000256" key="6">
    <source>
        <dbReference type="SAM" id="MobiDB-lite"/>
    </source>
</evidence>
<feature type="domain" description="RsgI N-terminal anti-sigma" evidence="8">
    <location>
        <begin position="2"/>
        <end position="50"/>
    </location>
</feature>
<organism evidence="9 10">
    <name type="scientific">Priestia iocasae</name>
    <dbReference type="NCBI Taxonomy" id="2291674"/>
    <lineage>
        <taxon>Bacteria</taxon>
        <taxon>Bacillati</taxon>
        <taxon>Bacillota</taxon>
        <taxon>Bacilli</taxon>
        <taxon>Bacillales</taxon>
        <taxon>Bacillaceae</taxon>
        <taxon>Priestia</taxon>
    </lineage>
</organism>
<evidence type="ECO:0000256" key="2">
    <source>
        <dbReference type="ARBA" id="ARBA00022475"/>
    </source>
</evidence>